<evidence type="ECO:0000256" key="1">
    <source>
        <dbReference type="ARBA" id="ARBA00004167"/>
    </source>
</evidence>
<organism evidence="13">
    <name type="scientific">Thrips palmi</name>
    <name type="common">Melon thrips</name>
    <dbReference type="NCBI Taxonomy" id="161013"/>
    <lineage>
        <taxon>Eukaryota</taxon>
        <taxon>Metazoa</taxon>
        <taxon>Ecdysozoa</taxon>
        <taxon>Arthropoda</taxon>
        <taxon>Hexapoda</taxon>
        <taxon>Insecta</taxon>
        <taxon>Pterygota</taxon>
        <taxon>Neoptera</taxon>
        <taxon>Paraneoptera</taxon>
        <taxon>Thysanoptera</taxon>
        <taxon>Terebrantia</taxon>
        <taxon>Thripoidea</taxon>
        <taxon>Thripidae</taxon>
        <taxon>Thrips</taxon>
    </lineage>
</organism>
<name>A0A6P8YCR7_THRPL</name>
<keyword evidence="4 6" id="KW-0238">DNA-binding</keyword>
<keyword evidence="2 9" id="KW-0812">Transmembrane</keyword>
<dbReference type="GO" id="GO:0003700">
    <property type="term" value="F:DNA-binding transcription factor activity"/>
    <property type="evidence" value="ECO:0007669"/>
    <property type="project" value="UniProtKB-UniRule"/>
</dbReference>
<feature type="domain" description="NDT80" evidence="10">
    <location>
        <begin position="216"/>
        <end position="480"/>
    </location>
</feature>
<feature type="domain" description="Peptidase S74" evidence="11">
    <location>
        <begin position="526"/>
        <end position="634"/>
    </location>
</feature>
<dbReference type="InterPro" id="IPR026932">
    <property type="entry name" value="MYRF_ICA"/>
</dbReference>
<evidence type="ECO:0000256" key="8">
    <source>
        <dbReference type="SAM" id="MobiDB-lite"/>
    </source>
</evidence>
<dbReference type="KEGG" id="tpal:117641129"/>
<dbReference type="PANTHER" id="PTHR13029:SF18">
    <property type="entry name" value="MYELIN REGULATORY FACTOR HOMOLOG 1"/>
    <property type="match status" value="1"/>
</dbReference>
<dbReference type="GO" id="GO:0043565">
    <property type="term" value="F:sequence-specific DNA binding"/>
    <property type="evidence" value="ECO:0007669"/>
    <property type="project" value="TreeGrafter"/>
</dbReference>
<evidence type="ECO:0000256" key="9">
    <source>
        <dbReference type="SAM" id="Phobius"/>
    </source>
</evidence>
<dbReference type="GeneID" id="117641129"/>
<evidence type="ECO:0000256" key="3">
    <source>
        <dbReference type="ARBA" id="ARBA00022989"/>
    </source>
</evidence>
<dbReference type="PANTHER" id="PTHR13029">
    <property type="match status" value="1"/>
</dbReference>
<dbReference type="GO" id="GO:0005634">
    <property type="term" value="C:nucleus"/>
    <property type="evidence" value="ECO:0007669"/>
    <property type="project" value="TreeGrafter"/>
</dbReference>
<dbReference type="OrthoDB" id="27041at2759"/>
<dbReference type="AlphaFoldDB" id="A0A6P8YCR7"/>
<dbReference type="Pfam" id="PF13887">
    <property type="entry name" value="MYRF_ICA"/>
    <property type="match status" value="1"/>
</dbReference>
<evidence type="ECO:0000256" key="6">
    <source>
        <dbReference type="PROSITE-ProRule" id="PRU00850"/>
    </source>
</evidence>
<dbReference type="Gene3D" id="1.10.10.10">
    <property type="entry name" value="Winged helix-like DNA-binding domain superfamily/Winged helix DNA-binding domain"/>
    <property type="match status" value="1"/>
</dbReference>
<reference evidence="13" key="1">
    <citation type="submission" date="2025-08" db="UniProtKB">
        <authorList>
            <consortium name="RefSeq"/>
        </authorList>
    </citation>
    <scope>IDENTIFICATION</scope>
    <source>
        <tissue evidence="13">Total insect</tissue>
    </source>
</reference>
<feature type="coiled-coil region" evidence="7">
    <location>
        <begin position="620"/>
        <end position="654"/>
    </location>
</feature>
<dbReference type="InterPro" id="IPR036388">
    <property type="entry name" value="WH-like_DNA-bd_sf"/>
</dbReference>
<dbReference type="InterPro" id="IPR030392">
    <property type="entry name" value="S74_ICA"/>
</dbReference>
<dbReference type="Pfam" id="PF13884">
    <property type="entry name" value="Peptidase_S74"/>
    <property type="match status" value="1"/>
</dbReference>
<evidence type="ECO:0000313" key="12">
    <source>
        <dbReference type="Proteomes" id="UP000515158"/>
    </source>
</evidence>
<keyword evidence="5 9" id="KW-0472">Membrane</keyword>
<evidence type="ECO:0000256" key="5">
    <source>
        <dbReference type="ARBA" id="ARBA00023136"/>
    </source>
</evidence>
<feature type="compositionally biased region" description="Basic and acidic residues" evidence="8">
    <location>
        <begin position="769"/>
        <end position="787"/>
    </location>
</feature>
<feature type="region of interest" description="Disordered" evidence="8">
    <location>
        <begin position="68"/>
        <end position="143"/>
    </location>
</feature>
<dbReference type="GO" id="GO:0045893">
    <property type="term" value="P:positive regulation of DNA-templated transcription"/>
    <property type="evidence" value="ECO:0007669"/>
    <property type="project" value="TreeGrafter"/>
</dbReference>
<feature type="compositionally biased region" description="Low complexity" evidence="8">
    <location>
        <begin position="795"/>
        <end position="806"/>
    </location>
</feature>
<sequence length="1015" mass="110263">MDYVWSLGEDPVVEPAEDRCRRMQGRNDFEGIDNDGLDFGDLENFIIGDGTSSDYFDDTTLVVHNEEARGHATALSDPQEDVAQQQQQPQDSKPPTFGVYVIPPHSLPESPPDSGSEPPYSPQDHGGQSPHQRLGAARPPGLQDMLMHPASFVAQPLAQSLAQPLHIAVPHAVGHLAEALPGHTPTLQVQGAGGETILVQHSVVLAAMPGVGGVFPVLGVGPAAVPTSPVLATKKRKLSQDGRIHVKTEPGMAELSPDSCSNQTGVLDDDFGMDCSGEMYGLESSLQCIRFSPFQPTDWHALCDQKFIELPPPKYQVVADKGFNFSNADDAFVCQKKNHFQITCHVKLLGDAQFVKTAEGFKKILSWQLHFYGAKTEATAQTIKVEQSQSDRSKKAFHPVQLELRVDEPVKKTVGRLHFSETTSNNMRKKGKPNPDQRYFYLVVGLHAHCTDDLDYPIVSHNSERIIVRASNPGQFESDAELCWQKGSVSDSIYHTGRCGINTDRPEEALTVHGNLRLTGHLIQPSDSRAKEAIRECDTREQLRNVQQIRVVQYRYTEDFARHAGLGAGVSTGVIAQEVQHVLPEAVSTAGDVVLDNGTKLDNFLVVNRDRLFMENVGAVKELCKVTDNLETRIDELERMNRRLTNLKRLERLDSLKSVSSSVALRSRKGGPFASLADGTMCSNKFIQIIIVILVLIMAFCLVAMATLYFLEFQRRGDNYDGPTVRQSVVHAQAQAALETTSRPSKMRHKSGAAPNKKNATMAPNVKLSKADRDDLKGGRQGGRMEKTVAPPLPTTAAPPSSTSPRRAADELNNLFPDDEAGGQDAPRMAVAVLGSSLNRTLGPELCDHTAPAAELDACRGHTAGPHGNYSYLVYISRYLADPGLQLQFSFSRPWRRPELCSSTAASPCPSRNKAPAVDAVGAIQPSGSPADGTAKQHLSRGAGAEAGGDAGGGARGGAAEQYVHTVGIDRHITTTAIFRVPVSEASGDLCDLPAKSLGSDFLEYRIQFMRRCDG</sequence>
<feature type="transmembrane region" description="Helical" evidence="9">
    <location>
        <begin position="686"/>
        <end position="711"/>
    </location>
</feature>
<dbReference type="FunCoup" id="A0A6P8YCR7">
    <property type="interactions" value="7"/>
</dbReference>
<dbReference type="Gene3D" id="2.60.40.1390">
    <property type="entry name" value="NDT80 DNA-binding domain"/>
    <property type="match status" value="1"/>
</dbReference>
<dbReference type="SUPFAM" id="SSF49417">
    <property type="entry name" value="p53-like transcription factors"/>
    <property type="match status" value="1"/>
</dbReference>
<dbReference type="InParanoid" id="A0A6P8YCR7"/>
<dbReference type="GO" id="GO:0006357">
    <property type="term" value="P:regulation of transcription by RNA polymerase II"/>
    <property type="evidence" value="ECO:0007669"/>
    <property type="project" value="UniProtKB-ARBA"/>
</dbReference>
<dbReference type="Pfam" id="PF05224">
    <property type="entry name" value="NDT80_PhoG"/>
    <property type="match status" value="1"/>
</dbReference>
<evidence type="ECO:0000259" key="10">
    <source>
        <dbReference type="PROSITE" id="PS51517"/>
    </source>
</evidence>
<protein>
    <submittedName>
        <fullName evidence="13">Myelin regulatory factor-like protein</fullName>
    </submittedName>
</protein>
<dbReference type="InterPro" id="IPR051577">
    <property type="entry name" value="MRF-like"/>
</dbReference>
<proteinExistence type="predicted"/>
<dbReference type="RefSeq" id="XP_034234136.1">
    <property type="nucleotide sequence ID" value="XM_034378245.1"/>
</dbReference>
<dbReference type="PROSITE" id="PS51517">
    <property type="entry name" value="NDT80"/>
    <property type="match status" value="1"/>
</dbReference>
<accession>A0A6P8YCR7</accession>
<evidence type="ECO:0000256" key="7">
    <source>
        <dbReference type="SAM" id="Coils"/>
    </source>
</evidence>
<dbReference type="CDD" id="cd10144">
    <property type="entry name" value="Peptidase_S74_CIMCD"/>
    <property type="match status" value="1"/>
</dbReference>
<dbReference type="InterPro" id="IPR008967">
    <property type="entry name" value="p53-like_TF_DNA-bd_sf"/>
</dbReference>
<evidence type="ECO:0000256" key="2">
    <source>
        <dbReference type="ARBA" id="ARBA00022692"/>
    </source>
</evidence>
<dbReference type="InterPro" id="IPR037141">
    <property type="entry name" value="NDT80_DNA-bd_dom_sf"/>
</dbReference>
<dbReference type="PROSITE" id="PS51688">
    <property type="entry name" value="ICA"/>
    <property type="match status" value="1"/>
</dbReference>
<evidence type="ECO:0000313" key="13">
    <source>
        <dbReference type="RefSeq" id="XP_034234136.1"/>
    </source>
</evidence>
<dbReference type="GO" id="GO:0005789">
    <property type="term" value="C:endoplasmic reticulum membrane"/>
    <property type="evidence" value="ECO:0007669"/>
    <property type="project" value="TreeGrafter"/>
</dbReference>
<feature type="region of interest" description="Disordered" evidence="8">
    <location>
        <begin position="922"/>
        <end position="957"/>
    </location>
</feature>
<keyword evidence="12" id="KW-1185">Reference proteome</keyword>
<feature type="region of interest" description="Disordered" evidence="8">
    <location>
        <begin position="735"/>
        <end position="824"/>
    </location>
</feature>
<feature type="DNA-binding region" description="NDT80" evidence="6">
    <location>
        <begin position="216"/>
        <end position="480"/>
    </location>
</feature>
<keyword evidence="3 9" id="KW-1133">Transmembrane helix</keyword>
<comment type="subcellular location">
    <subcellularLocation>
        <location evidence="1">Membrane</location>
        <topology evidence="1">Single-pass membrane protein</topology>
    </subcellularLocation>
</comment>
<gene>
    <name evidence="13" type="primary">LOC117641129</name>
</gene>
<dbReference type="GO" id="GO:0016540">
    <property type="term" value="P:protein autoprocessing"/>
    <property type="evidence" value="ECO:0007669"/>
    <property type="project" value="InterPro"/>
</dbReference>
<keyword evidence="7" id="KW-0175">Coiled coil</keyword>
<dbReference type="Proteomes" id="UP000515158">
    <property type="component" value="Unplaced"/>
</dbReference>
<evidence type="ECO:0000259" key="11">
    <source>
        <dbReference type="PROSITE" id="PS51688"/>
    </source>
</evidence>
<feature type="compositionally biased region" description="Low complexity" evidence="8">
    <location>
        <begin position="81"/>
        <end position="95"/>
    </location>
</feature>
<dbReference type="InterPro" id="IPR024061">
    <property type="entry name" value="NDT80_DNA-bd_dom"/>
</dbReference>
<feature type="compositionally biased region" description="Gly residues" evidence="8">
    <location>
        <begin position="945"/>
        <end position="957"/>
    </location>
</feature>
<evidence type="ECO:0000256" key="4">
    <source>
        <dbReference type="ARBA" id="ARBA00023125"/>
    </source>
</evidence>